<keyword evidence="4 5" id="KW-0720">Serine protease</keyword>
<dbReference type="SUPFAM" id="SSF52743">
    <property type="entry name" value="Subtilisin-like"/>
    <property type="match status" value="1"/>
</dbReference>
<comment type="similarity">
    <text evidence="1 5 6">Belongs to the peptidase S8 family.</text>
</comment>
<dbReference type="PROSITE" id="PS51892">
    <property type="entry name" value="SUBTILASE"/>
    <property type="match status" value="1"/>
</dbReference>
<evidence type="ECO:0000313" key="10">
    <source>
        <dbReference type="EMBL" id="KAA9158628.1"/>
    </source>
</evidence>
<feature type="chain" id="PRO_5024460942" evidence="8">
    <location>
        <begin position="27"/>
        <end position="446"/>
    </location>
</feature>
<reference evidence="10" key="1">
    <citation type="submission" date="2019-09" db="EMBL/GenBank/DDBJ databases">
        <authorList>
            <person name="Teo W.F.A."/>
            <person name="Duangmal K."/>
        </authorList>
    </citation>
    <scope>NUCLEOTIDE SEQUENCE [LARGE SCALE GENOMIC DNA]</scope>
    <source>
        <strain evidence="10">K81G1</strain>
    </source>
</reference>
<evidence type="ECO:0000256" key="4">
    <source>
        <dbReference type="ARBA" id="ARBA00022825"/>
    </source>
</evidence>
<dbReference type="InterPro" id="IPR023828">
    <property type="entry name" value="Peptidase_S8_Ser-AS"/>
</dbReference>
<evidence type="ECO:0000256" key="1">
    <source>
        <dbReference type="ARBA" id="ARBA00011073"/>
    </source>
</evidence>
<feature type="signal peptide" evidence="8">
    <location>
        <begin position="1"/>
        <end position="26"/>
    </location>
</feature>
<dbReference type="PROSITE" id="PS00137">
    <property type="entry name" value="SUBTILASE_HIS"/>
    <property type="match status" value="1"/>
</dbReference>
<feature type="active site" description="Charge relay system" evidence="5">
    <location>
        <position position="186"/>
    </location>
</feature>
<keyword evidence="8" id="KW-0732">Signal</keyword>
<keyword evidence="3 5" id="KW-0378">Hydrolase</keyword>
<gene>
    <name evidence="10" type="ORF">FPZ12_022320</name>
</gene>
<dbReference type="InterPro" id="IPR036852">
    <property type="entry name" value="Peptidase_S8/S53_dom_sf"/>
</dbReference>
<evidence type="ECO:0000256" key="3">
    <source>
        <dbReference type="ARBA" id="ARBA00022801"/>
    </source>
</evidence>
<dbReference type="Gene3D" id="3.40.50.200">
    <property type="entry name" value="Peptidase S8/S53 domain"/>
    <property type="match status" value="1"/>
</dbReference>
<dbReference type="InterPro" id="IPR015500">
    <property type="entry name" value="Peptidase_S8_subtilisin-rel"/>
</dbReference>
<evidence type="ECO:0000256" key="7">
    <source>
        <dbReference type="SAM" id="MobiDB-lite"/>
    </source>
</evidence>
<dbReference type="PRINTS" id="PR00723">
    <property type="entry name" value="SUBTILISIN"/>
</dbReference>
<dbReference type="RefSeq" id="WP_144747513.1">
    <property type="nucleotide sequence ID" value="NZ_VMNW02000034.1"/>
</dbReference>
<name>A0A5N0V085_9PSEU</name>
<dbReference type="InterPro" id="IPR000209">
    <property type="entry name" value="Peptidase_S8/S53_dom"/>
</dbReference>
<dbReference type="GO" id="GO:0006508">
    <property type="term" value="P:proteolysis"/>
    <property type="evidence" value="ECO:0007669"/>
    <property type="project" value="UniProtKB-KW"/>
</dbReference>
<dbReference type="InterPro" id="IPR022398">
    <property type="entry name" value="Peptidase_S8_His-AS"/>
</dbReference>
<dbReference type="PANTHER" id="PTHR43806:SF11">
    <property type="entry name" value="CEREVISIN-RELATED"/>
    <property type="match status" value="1"/>
</dbReference>
<feature type="active site" description="Charge relay system" evidence="5">
    <location>
        <position position="367"/>
    </location>
</feature>
<evidence type="ECO:0000256" key="5">
    <source>
        <dbReference type="PROSITE-ProRule" id="PRU01240"/>
    </source>
</evidence>
<protein>
    <submittedName>
        <fullName evidence="10">S8 family serine peptidase</fullName>
    </submittedName>
</protein>
<dbReference type="PANTHER" id="PTHR43806">
    <property type="entry name" value="PEPTIDASE S8"/>
    <property type="match status" value="1"/>
</dbReference>
<feature type="active site" description="Charge relay system" evidence="5">
    <location>
        <position position="145"/>
    </location>
</feature>
<evidence type="ECO:0000259" key="9">
    <source>
        <dbReference type="Pfam" id="PF00082"/>
    </source>
</evidence>
<evidence type="ECO:0000256" key="6">
    <source>
        <dbReference type="RuleBase" id="RU003355"/>
    </source>
</evidence>
<keyword evidence="11" id="KW-1185">Reference proteome</keyword>
<organism evidence="10 11">
    <name type="scientific">Amycolatopsis acidicola</name>
    <dbReference type="NCBI Taxonomy" id="2596893"/>
    <lineage>
        <taxon>Bacteria</taxon>
        <taxon>Bacillati</taxon>
        <taxon>Actinomycetota</taxon>
        <taxon>Actinomycetes</taxon>
        <taxon>Pseudonocardiales</taxon>
        <taxon>Pseudonocardiaceae</taxon>
        <taxon>Amycolatopsis</taxon>
    </lineage>
</organism>
<evidence type="ECO:0000256" key="8">
    <source>
        <dbReference type="SAM" id="SignalP"/>
    </source>
</evidence>
<feature type="region of interest" description="Disordered" evidence="7">
    <location>
        <begin position="98"/>
        <end position="119"/>
    </location>
</feature>
<keyword evidence="2 5" id="KW-0645">Protease</keyword>
<dbReference type="EMBL" id="VMNW02000034">
    <property type="protein sequence ID" value="KAA9158628.1"/>
    <property type="molecule type" value="Genomic_DNA"/>
</dbReference>
<comment type="caution">
    <text evidence="10">The sequence shown here is derived from an EMBL/GenBank/DDBJ whole genome shotgun (WGS) entry which is preliminary data.</text>
</comment>
<dbReference type="GO" id="GO:0004252">
    <property type="term" value="F:serine-type endopeptidase activity"/>
    <property type="evidence" value="ECO:0007669"/>
    <property type="project" value="UniProtKB-UniRule"/>
</dbReference>
<dbReference type="PROSITE" id="PS00138">
    <property type="entry name" value="SUBTILASE_SER"/>
    <property type="match status" value="1"/>
</dbReference>
<dbReference type="OrthoDB" id="9813435at2"/>
<dbReference type="InterPro" id="IPR023827">
    <property type="entry name" value="Peptidase_S8_Asp-AS"/>
</dbReference>
<evidence type="ECO:0000313" key="11">
    <source>
        <dbReference type="Proteomes" id="UP000319769"/>
    </source>
</evidence>
<sequence length="446" mass="44419">MSGCGRSLVLAACAVLAASVPVPAFAEDEACATAGQDQRYLLVFPQGTAPDAANRQVTAACGATTVFYPQISVGVATAADPGFAGRFGADRVFAARPGHRSARAKLPESDPGDVSSADRTGEQWDMAAIGAPGAGSPDVVVGVLDSGIEADHPELSRAIDRDDSAGCLTGKPDQDENAWLPTTSAHGTHVAGIVAAADDGRGVTGVAPGVRVASVKVIDDSGYVAPEAAVCGLMWAAQRHMAVANSSFVVDPWGLACSHGPGQDVVREAISRAVEYSTTAGTLDVAAASNESVNLTPSSHASASGCEALPAGLRDVVTVSAVGQDDVKAGYSSYGLGVVDLAAPGGSGEDCVLSTVPGGYGRMCGTSMAAPHVAGVAAAVASEHPGLGPEGLRDALNAGTRAIPCPADYDPNGDGQQDGFCAGYTGYNGFYGHGLVDLPGALAAAG</sequence>
<proteinExistence type="inferred from homology"/>
<dbReference type="AlphaFoldDB" id="A0A5N0V085"/>
<dbReference type="InterPro" id="IPR050131">
    <property type="entry name" value="Peptidase_S8_subtilisin-like"/>
</dbReference>
<dbReference type="Proteomes" id="UP000319769">
    <property type="component" value="Unassembled WGS sequence"/>
</dbReference>
<evidence type="ECO:0000256" key="2">
    <source>
        <dbReference type="ARBA" id="ARBA00022670"/>
    </source>
</evidence>
<dbReference type="PROSITE" id="PS00136">
    <property type="entry name" value="SUBTILASE_ASP"/>
    <property type="match status" value="1"/>
</dbReference>
<accession>A0A5N0V085</accession>
<feature type="domain" description="Peptidase S8/S53" evidence="9">
    <location>
        <begin position="138"/>
        <end position="400"/>
    </location>
</feature>
<dbReference type="Pfam" id="PF00082">
    <property type="entry name" value="Peptidase_S8"/>
    <property type="match status" value="1"/>
</dbReference>